<dbReference type="EMBL" id="CP065938">
    <property type="protein sequence ID" value="UWX05160.1"/>
    <property type="molecule type" value="Genomic_DNA"/>
</dbReference>
<keyword evidence="3" id="KW-1185">Reference proteome</keyword>
<feature type="domain" description="HMA" evidence="1">
    <location>
        <begin position="3"/>
        <end position="59"/>
    </location>
</feature>
<sequence>MSTITVNGMHCQNCSNSVKEAMAKAGANNIVVDLEKKCVSWEGCLTKEQAKEIIDNQGFDAVL</sequence>
<dbReference type="Proteomes" id="UP001058120">
    <property type="component" value="Chromosome"/>
</dbReference>
<dbReference type="SUPFAM" id="SSF55008">
    <property type="entry name" value="HMA, heavy metal-associated domain"/>
    <property type="match status" value="1"/>
</dbReference>
<gene>
    <name evidence="2" type="ORF">JBF11_06715</name>
</gene>
<dbReference type="InterPro" id="IPR006121">
    <property type="entry name" value="HMA_dom"/>
</dbReference>
<accession>A0ABY5XZ37</accession>
<dbReference type="Pfam" id="PF00403">
    <property type="entry name" value="HMA"/>
    <property type="match status" value="1"/>
</dbReference>
<evidence type="ECO:0000259" key="1">
    <source>
        <dbReference type="Pfam" id="PF00403"/>
    </source>
</evidence>
<dbReference type="RefSeq" id="WP_334314726.1">
    <property type="nucleotide sequence ID" value="NZ_CP065938.1"/>
</dbReference>
<dbReference type="CDD" id="cd00371">
    <property type="entry name" value="HMA"/>
    <property type="match status" value="1"/>
</dbReference>
<protein>
    <submittedName>
        <fullName evidence="2">Heavy-metal-associated domain-containing protein</fullName>
    </submittedName>
</protein>
<dbReference type="InterPro" id="IPR036163">
    <property type="entry name" value="HMA_dom_sf"/>
</dbReference>
<organism evidence="2 3">
    <name type="scientific">Taurinivorans muris</name>
    <dbReference type="NCBI Taxonomy" id="2787751"/>
    <lineage>
        <taxon>Bacteria</taxon>
        <taxon>Pseudomonadati</taxon>
        <taxon>Thermodesulfobacteriota</taxon>
        <taxon>Desulfovibrionia</taxon>
        <taxon>Desulfovibrionales</taxon>
        <taxon>Desulfovibrionaceae</taxon>
        <taxon>Taurinivorans</taxon>
    </lineage>
</organism>
<evidence type="ECO:0000313" key="2">
    <source>
        <dbReference type="EMBL" id="UWX05160.1"/>
    </source>
</evidence>
<name>A0ABY5XZ37_9BACT</name>
<proteinExistence type="predicted"/>
<reference evidence="2" key="1">
    <citation type="submission" date="2020-12" db="EMBL/GenBank/DDBJ databases">
        <title>Taurinivorans muris gen. nov., sp. nov., fundamental and realized metabolic niche of a ubiquitous sulfidogenic bacterium in the murine intestine.</title>
        <authorList>
            <person name="Ye H."/>
            <person name="Hanson B.T."/>
            <person name="Loy A."/>
        </authorList>
    </citation>
    <scope>NUCLEOTIDE SEQUENCE</scope>
    <source>
        <strain evidence="2">LT0009</strain>
    </source>
</reference>
<dbReference type="Gene3D" id="3.30.70.100">
    <property type="match status" value="1"/>
</dbReference>
<evidence type="ECO:0000313" key="3">
    <source>
        <dbReference type="Proteomes" id="UP001058120"/>
    </source>
</evidence>